<dbReference type="Proteomes" id="UP001057279">
    <property type="component" value="Linkage Group LG16"/>
</dbReference>
<comment type="caution">
    <text evidence="1">The sequence shown here is derived from an EMBL/GenBank/DDBJ whole genome shotgun (WGS) entry which is preliminary data.</text>
</comment>
<keyword evidence="2" id="KW-1185">Reference proteome</keyword>
<sequence>MLLVCRSPRLPARQTLLNSVKLQTFMCPRNTVRQNPPPGSKSQTQKDNLRVHTELLVGTYPILQGGKDQLSPRCLPLGFKEGEGRWAGSRRNGRVIRSASCNLPAQFHIISISPGPKKGPEISHSGFCLDGWYPFHLLEREPPHQPWGLPPALAQGSSSEESACLSPGLVRNVPREGPVCSTLLLTQLRSSVATVHERPTPCPSHPASSCRVREHGLLSVSAPHFLLEEAGEQPLVFQSPPGSGLSTDRGVGVSCAPTRFLISQPPLAARLDGRMGPVGRPRSQRKEQAGAEAGDGDLDGLESRTAVGTLIDDAGVGAQRGQGSGELC</sequence>
<name>A0ACB9UKL1_9CETA</name>
<reference evidence="1" key="1">
    <citation type="submission" date="2022-03" db="EMBL/GenBank/DDBJ databases">
        <title>Genomic analyses of argali, domestic sheep and their hybrids provide insights into chromosomal evolution, heterosis and genetic basis of agronomic traits.</title>
        <authorList>
            <person name="Li M."/>
        </authorList>
    </citation>
    <scope>NUCLEOTIDE SEQUENCE</scope>
    <source>
        <strain evidence="1">F1 hybrid</strain>
    </source>
</reference>
<dbReference type="EMBL" id="CM043041">
    <property type="protein sequence ID" value="KAI4571943.1"/>
    <property type="molecule type" value="Genomic_DNA"/>
</dbReference>
<organism evidence="1 2">
    <name type="scientific">Ovis ammon polii x Ovis aries</name>
    <dbReference type="NCBI Taxonomy" id="2918886"/>
    <lineage>
        <taxon>Eukaryota</taxon>
        <taxon>Metazoa</taxon>
        <taxon>Chordata</taxon>
        <taxon>Craniata</taxon>
        <taxon>Vertebrata</taxon>
        <taxon>Euteleostomi</taxon>
        <taxon>Mammalia</taxon>
        <taxon>Eutheria</taxon>
        <taxon>Laurasiatheria</taxon>
        <taxon>Artiodactyla</taxon>
        <taxon>Ruminantia</taxon>
        <taxon>Pecora</taxon>
        <taxon>Bovidae</taxon>
        <taxon>Caprinae</taxon>
        <taxon>Ovis</taxon>
    </lineage>
</organism>
<proteinExistence type="predicted"/>
<protein>
    <submittedName>
        <fullName evidence="1">Uncharacterized protein</fullName>
    </submittedName>
</protein>
<gene>
    <name evidence="1" type="ORF">MJG53_014049</name>
</gene>
<evidence type="ECO:0000313" key="2">
    <source>
        <dbReference type="Proteomes" id="UP001057279"/>
    </source>
</evidence>
<evidence type="ECO:0000313" key="1">
    <source>
        <dbReference type="EMBL" id="KAI4571943.1"/>
    </source>
</evidence>
<accession>A0ACB9UKL1</accession>